<feature type="region of interest" description="Disordered" evidence="1">
    <location>
        <begin position="91"/>
        <end position="138"/>
    </location>
</feature>
<reference evidence="2 3" key="1">
    <citation type="journal article" date="2024" name="Ann. Entomol. Soc. Am.">
        <title>Genomic analyses of the southern and eastern yellowjacket wasps (Hymenoptera: Vespidae) reveal evolutionary signatures of social life.</title>
        <authorList>
            <person name="Catto M.A."/>
            <person name="Caine P.B."/>
            <person name="Orr S.E."/>
            <person name="Hunt B.G."/>
            <person name="Goodisman M.A.D."/>
        </authorList>
    </citation>
    <scope>NUCLEOTIDE SEQUENCE [LARGE SCALE GENOMIC DNA]</scope>
    <source>
        <strain evidence="2">233</strain>
        <tissue evidence="2">Head and thorax</tissue>
    </source>
</reference>
<name>A0ABD2ADJ3_VESSQ</name>
<feature type="compositionally biased region" description="Acidic residues" evidence="1">
    <location>
        <begin position="33"/>
        <end position="57"/>
    </location>
</feature>
<sequence>MFRLGGATLTSFICSPIDIGAWTDKTVPADVLLPEEEEEEEEEKEEEEGEEEEEEDGGSVPDGLCQFESLSRFARLALPETGVRFIGIAKARESVRQSERKPPAAASRRTIPIEEDSDDTKNPRNDRMNPSYDEKSST</sequence>
<evidence type="ECO:0000313" key="3">
    <source>
        <dbReference type="Proteomes" id="UP001607302"/>
    </source>
</evidence>
<protein>
    <submittedName>
        <fullName evidence="2">Uncharacterized protein</fullName>
    </submittedName>
</protein>
<proteinExistence type="predicted"/>
<organism evidence="2 3">
    <name type="scientific">Vespula squamosa</name>
    <name type="common">Southern yellow jacket</name>
    <name type="synonym">Wasp</name>
    <dbReference type="NCBI Taxonomy" id="30214"/>
    <lineage>
        <taxon>Eukaryota</taxon>
        <taxon>Metazoa</taxon>
        <taxon>Ecdysozoa</taxon>
        <taxon>Arthropoda</taxon>
        <taxon>Hexapoda</taxon>
        <taxon>Insecta</taxon>
        <taxon>Pterygota</taxon>
        <taxon>Neoptera</taxon>
        <taxon>Endopterygota</taxon>
        <taxon>Hymenoptera</taxon>
        <taxon>Apocrita</taxon>
        <taxon>Aculeata</taxon>
        <taxon>Vespoidea</taxon>
        <taxon>Vespidae</taxon>
        <taxon>Vespinae</taxon>
        <taxon>Vespula</taxon>
    </lineage>
</organism>
<feature type="compositionally biased region" description="Basic and acidic residues" evidence="1">
    <location>
        <begin position="119"/>
        <end position="138"/>
    </location>
</feature>
<evidence type="ECO:0000256" key="1">
    <source>
        <dbReference type="SAM" id="MobiDB-lite"/>
    </source>
</evidence>
<feature type="compositionally biased region" description="Basic and acidic residues" evidence="1">
    <location>
        <begin position="91"/>
        <end position="102"/>
    </location>
</feature>
<accession>A0ABD2ADJ3</accession>
<dbReference type="Proteomes" id="UP001607302">
    <property type="component" value="Unassembled WGS sequence"/>
</dbReference>
<dbReference type="AlphaFoldDB" id="A0ABD2ADJ3"/>
<dbReference type="EMBL" id="JAUDFV010000152">
    <property type="protein sequence ID" value="KAL2718402.1"/>
    <property type="molecule type" value="Genomic_DNA"/>
</dbReference>
<keyword evidence="3" id="KW-1185">Reference proteome</keyword>
<gene>
    <name evidence="2" type="ORF">V1478_012278</name>
</gene>
<evidence type="ECO:0000313" key="2">
    <source>
        <dbReference type="EMBL" id="KAL2718402.1"/>
    </source>
</evidence>
<feature type="region of interest" description="Disordered" evidence="1">
    <location>
        <begin position="28"/>
        <end position="64"/>
    </location>
</feature>
<comment type="caution">
    <text evidence="2">The sequence shown here is derived from an EMBL/GenBank/DDBJ whole genome shotgun (WGS) entry which is preliminary data.</text>
</comment>